<dbReference type="InterPro" id="IPR043502">
    <property type="entry name" value="DNA/RNA_pol_sf"/>
</dbReference>
<dbReference type="GO" id="GO:0015074">
    <property type="term" value="P:DNA integration"/>
    <property type="evidence" value="ECO:0007669"/>
    <property type="project" value="InterPro"/>
</dbReference>
<dbReference type="EMBL" id="CAJPWZ010003327">
    <property type="protein sequence ID" value="CAG2257357.1"/>
    <property type="molecule type" value="Genomic_DNA"/>
</dbReference>
<evidence type="ECO:0000256" key="5">
    <source>
        <dbReference type="ARBA" id="ARBA00022801"/>
    </source>
</evidence>
<dbReference type="InterPro" id="IPR041373">
    <property type="entry name" value="RT_RNaseH"/>
</dbReference>
<dbReference type="GO" id="GO:0016787">
    <property type="term" value="F:hydrolase activity"/>
    <property type="evidence" value="ECO:0007669"/>
    <property type="project" value="UniProtKB-KW"/>
</dbReference>
<sequence>MTHVTFKCIGGIKTFNKVPGTKVGEGALSKDIKTITEEETEEAHPDTSETLIQPEEQGAAAPVPKPKDTVTGGAGIEFGSKTKSNYTFNFVPNVTNVPPKLNYNFPTVSQPTTSTANYSNFPPLINSNPVVNHQPLVQAARMPNVISLTKFTEKQSAKQWWTLFMQWVLYHSMTEAATLAAFPFHKISKCVENQVILLEPVKQLENANLMAAKCLVKVKRGRAMFKLCNPTDTEIFVRYNTILATISDIDTSCIIPLEQNEVSVNNVETCREKAKFEKTPIDFDLSNSELNSEQKRQLQEFLKTQRDVFATNLKELGKSDRYAHKIETFESTPIKMPFYRQNPVMQKEIDRQVNELIEAGIVVESNSEYHSPVVLVKKGDGTFRFCCDYRKINLQTRPIFHPLPRLESVFDCLAESEAHIFSSFDLHSGYFQIQIDPETRHKTAFITRNGIYEWTRMPMETQVAFEKLKQALVTAPILVHAKMNKPFHVTADASNSAIGYYLSQLDETGREHVIAYGGRSLSKAERNWSTSDLECLAVLEAIREHRSYLTVEFTVFTDHKALQYLMQQKRVTGRLARWALELQEFNFKIVHKPGRQNVVADALSQVQFFYDNTPIISSIETNQVDETLNDLPAIGKLQKECPDIRDIYLYKEQNQLPKEDKRKRKVIATSEYYDLCNGVLYHWFQKRLRKVTKEERLIRQIVLPKVLRKDALRAFHDNEMDRGVPNENQEATEVAKVLFEQIFSRFGAPSKIVSDLGKQFTSNLIHALSEIFDIKQHFTSAYHPQTNSFCERNNRTLIQSLRAYCDKDQENWPAKLPEMRLPFDVAIEPKNNLQKNAKEYINEVIENLRITREIAKENVKIRQEKSKEYYDRKTAEPEFRLHDKVLLRLHRTPVGKSPKLIDKYEGPYYITKIGPNYTFRLRKCSDHKELKSVVNASRLKHYSNPRNHRAEKPGKGWKN</sequence>
<dbReference type="AlphaFoldDB" id="A0A8S3VPV9"/>
<dbReference type="CDD" id="cd09274">
    <property type="entry name" value="RNase_HI_RT_Ty3"/>
    <property type="match status" value="1"/>
</dbReference>
<dbReference type="InterPro" id="IPR050951">
    <property type="entry name" value="Retrovirus_Pol_polyprotein"/>
</dbReference>
<dbReference type="PROSITE" id="PS50994">
    <property type="entry name" value="INTEGRASE"/>
    <property type="match status" value="1"/>
</dbReference>
<evidence type="ECO:0000256" key="6">
    <source>
        <dbReference type="ARBA" id="ARBA00022918"/>
    </source>
</evidence>
<organism evidence="9 10">
    <name type="scientific">Mytilus edulis</name>
    <name type="common">Blue mussel</name>
    <dbReference type="NCBI Taxonomy" id="6550"/>
    <lineage>
        <taxon>Eukaryota</taxon>
        <taxon>Metazoa</taxon>
        <taxon>Spiralia</taxon>
        <taxon>Lophotrochozoa</taxon>
        <taxon>Mollusca</taxon>
        <taxon>Bivalvia</taxon>
        <taxon>Autobranchia</taxon>
        <taxon>Pteriomorphia</taxon>
        <taxon>Mytilida</taxon>
        <taxon>Mytiloidea</taxon>
        <taxon>Mytilidae</taxon>
        <taxon>Mytilinae</taxon>
        <taxon>Mytilus</taxon>
    </lineage>
</organism>
<keyword evidence="5" id="KW-0378">Hydrolase</keyword>
<evidence type="ECO:0000256" key="7">
    <source>
        <dbReference type="SAM" id="MobiDB-lite"/>
    </source>
</evidence>
<dbReference type="InterPro" id="IPR043128">
    <property type="entry name" value="Rev_trsase/Diguanyl_cyclase"/>
</dbReference>
<keyword evidence="1" id="KW-0808">Transferase</keyword>
<name>A0A8S3VPV9_MYTED</name>
<dbReference type="GO" id="GO:0003676">
    <property type="term" value="F:nucleic acid binding"/>
    <property type="evidence" value="ECO:0007669"/>
    <property type="project" value="InterPro"/>
</dbReference>
<feature type="compositionally biased region" description="Basic and acidic residues" evidence="7">
    <location>
        <begin position="36"/>
        <end position="47"/>
    </location>
</feature>
<dbReference type="SUPFAM" id="SSF53098">
    <property type="entry name" value="Ribonuclease H-like"/>
    <property type="match status" value="1"/>
</dbReference>
<dbReference type="InterPro" id="IPR012337">
    <property type="entry name" value="RNaseH-like_sf"/>
</dbReference>
<evidence type="ECO:0000259" key="8">
    <source>
        <dbReference type="PROSITE" id="PS50994"/>
    </source>
</evidence>
<evidence type="ECO:0000256" key="1">
    <source>
        <dbReference type="ARBA" id="ARBA00022679"/>
    </source>
</evidence>
<dbReference type="PANTHER" id="PTHR37984">
    <property type="entry name" value="PROTEIN CBG26694"/>
    <property type="match status" value="1"/>
</dbReference>
<dbReference type="CDD" id="cd01647">
    <property type="entry name" value="RT_LTR"/>
    <property type="match status" value="1"/>
</dbReference>
<dbReference type="Gene3D" id="3.10.10.10">
    <property type="entry name" value="HIV Type 1 Reverse Transcriptase, subunit A, domain 1"/>
    <property type="match status" value="1"/>
</dbReference>
<feature type="compositionally biased region" description="Basic and acidic residues" evidence="7">
    <location>
        <begin position="948"/>
        <end position="959"/>
    </location>
</feature>
<dbReference type="Proteomes" id="UP000683360">
    <property type="component" value="Unassembled WGS sequence"/>
</dbReference>
<dbReference type="SUPFAM" id="SSF56672">
    <property type="entry name" value="DNA/RNA polymerases"/>
    <property type="match status" value="1"/>
</dbReference>
<dbReference type="Gene3D" id="3.30.70.270">
    <property type="match status" value="1"/>
</dbReference>
<evidence type="ECO:0000256" key="4">
    <source>
        <dbReference type="ARBA" id="ARBA00022759"/>
    </source>
</evidence>
<reference evidence="9" key="1">
    <citation type="submission" date="2021-03" db="EMBL/GenBank/DDBJ databases">
        <authorList>
            <person name="Bekaert M."/>
        </authorList>
    </citation>
    <scope>NUCLEOTIDE SEQUENCE</scope>
</reference>
<dbReference type="GO" id="GO:0004519">
    <property type="term" value="F:endonuclease activity"/>
    <property type="evidence" value="ECO:0007669"/>
    <property type="project" value="UniProtKB-KW"/>
</dbReference>
<keyword evidence="4" id="KW-0255">Endonuclease</keyword>
<gene>
    <name evidence="9" type="ORF">MEDL_68629</name>
</gene>
<evidence type="ECO:0000256" key="2">
    <source>
        <dbReference type="ARBA" id="ARBA00022695"/>
    </source>
</evidence>
<evidence type="ECO:0000313" key="9">
    <source>
        <dbReference type="EMBL" id="CAG2257357.1"/>
    </source>
</evidence>
<feature type="domain" description="Integrase catalytic" evidence="8">
    <location>
        <begin position="724"/>
        <end position="853"/>
    </location>
</feature>
<dbReference type="GO" id="GO:0003964">
    <property type="term" value="F:RNA-directed DNA polymerase activity"/>
    <property type="evidence" value="ECO:0007669"/>
    <property type="project" value="UniProtKB-KW"/>
</dbReference>
<keyword evidence="6" id="KW-0695">RNA-directed DNA polymerase</keyword>
<keyword evidence="3" id="KW-0540">Nuclease</keyword>
<dbReference type="InterPro" id="IPR036397">
    <property type="entry name" value="RNaseH_sf"/>
</dbReference>
<keyword evidence="10" id="KW-1185">Reference proteome</keyword>
<dbReference type="Gene3D" id="3.30.420.10">
    <property type="entry name" value="Ribonuclease H-like superfamily/Ribonuclease H"/>
    <property type="match status" value="1"/>
</dbReference>
<feature type="region of interest" description="Disordered" evidence="7">
    <location>
        <begin position="939"/>
        <end position="959"/>
    </location>
</feature>
<protein>
    <recommendedName>
        <fullName evidence="8">Integrase catalytic domain-containing protein</fullName>
    </recommendedName>
</protein>
<feature type="region of interest" description="Disordered" evidence="7">
    <location>
        <begin position="36"/>
        <end position="67"/>
    </location>
</feature>
<evidence type="ECO:0000256" key="3">
    <source>
        <dbReference type="ARBA" id="ARBA00022722"/>
    </source>
</evidence>
<dbReference type="PANTHER" id="PTHR37984:SF5">
    <property type="entry name" value="PROTEIN NYNRIN-LIKE"/>
    <property type="match status" value="1"/>
</dbReference>
<proteinExistence type="predicted"/>
<accession>A0A8S3VPV9</accession>
<dbReference type="Pfam" id="PF17917">
    <property type="entry name" value="RT_RNaseH"/>
    <property type="match status" value="1"/>
</dbReference>
<dbReference type="OrthoDB" id="9113925at2759"/>
<dbReference type="InterPro" id="IPR001584">
    <property type="entry name" value="Integrase_cat-core"/>
</dbReference>
<keyword evidence="2" id="KW-0548">Nucleotidyltransferase</keyword>
<comment type="caution">
    <text evidence="9">The sequence shown here is derived from an EMBL/GenBank/DDBJ whole genome shotgun (WGS) entry which is preliminary data.</text>
</comment>
<evidence type="ECO:0000313" key="10">
    <source>
        <dbReference type="Proteomes" id="UP000683360"/>
    </source>
</evidence>